<keyword evidence="3" id="KW-1185">Reference proteome</keyword>
<sequence>MSGSALLAPPVAFAVFLAISGIINYVGKVIADDRGGTGLHREAYASGEAPPEASAPRYRLYHLGIGFTIVHVAVLLLATAPLDLAGLIVGLPVAAILGIAMAALGRTVRSTTPH</sequence>
<organism evidence="2 3">
    <name type="scientific">Halococcoides cellulosivorans</name>
    <dbReference type="NCBI Taxonomy" id="1679096"/>
    <lineage>
        <taxon>Archaea</taxon>
        <taxon>Methanobacteriati</taxon>
        <taxon>Methanobacteriota</taxon>
        <taxon>Stenosarchaea group</taxon>
        <taxon>Halobacteria</taxon>
        <taxon>Halobacteriales</taxon>
        <taxon>Haloarculaceae</taxon>
        <taxon>Halococcoides</taxon>
    </lineage>
</organism>
<gene>
    <name evidence="2" type="ORF">HARCEL1_02955</name>
</gene>
<protein>
    <submittedName>
        <fullName evidence="2">Uncharacterized protein</fullName>
    </submittedName>
</protein>
<reference evidence="2 3" key="1">
    <citation type="submission" date="2018-04" db="EMBL/GenBank/DDBJ databases">
        <title>Halococcoides cellulosivorans gen. nov., sp. nov., an extremely halophilic cellulose-utilizing haloarchaeon from hypersaline lakes.</title>
        <authorList>
            <person name="Sorokin D.Y."/>
            <person name="Toshchakov S.V."/>
            <person name="Samarov N.I."/>
            <person name="Korzhenkov A."/>
            <person name="Kublanov I.V."/>
        </authorList>
    </citation>
    <scope>NUCLEOTIDE SEQUENCE [LARGE SCALE GENOMIC DNA]</scope>
    <source>
        <strain evidence="2 3">HArcel1</strain>
    </source>
</reference>
<keyword evidence="1" id="KW-0472">Membrane</keyword>
<feature type="transmembrane region" description="Helical" evidence="1">
    <location>
        <begin position="6"/>
        <end position="26"/>
    </location>
</feature>
<accession>A0A2R4WZ07</accession>
<evidence type="ECO:0000313" key="3">
    <source>
        <dbReference type="Proteomes" id="UP000244727"/>
    </source>
</evidence>
<dbReference type="Proteomes" id="UP000244727">
    <property type="component" value="Chromosome"/>
</dbReference>
<dbReference type="EMBL" id="CP028858">
    <property type="protein sequence ID" value="AWB26745.1"/>
    <property type="molecule type" value="Genomic_DNA"/>
</dbReference>
<evidence type="ECO:0000256" key="1">
    <source>
        <dbReference type="SAM" id="Phobius"/>
    </source>
</evidence>
<keyword evidence="1" id="KW-0812">Transmembrane</keyword>
<feature type="transmembrane region" description="Helical" evidence="1">
    <location>
        <begin position="84"/>
        <end position="104"/>
    </location>
</feature>
<dbReference type="AlphaFoldDB" id="A0A2R4WZ07"/>
<keyword evidence="1" id="KW-1133">Transmembrane helix</keyword>
<feature type="transmembrane region" description="Helical" evidence="1">
    <location>
        <begin position="60"/>
        <end position="78"/>
    </location>
</feature>
<proteinExistence type="predicted"/>
<evidence type="ECO:0000313" key="2">
    <source>
        <dbReference type="EMBL" id="AWB26745.1"/>
    </source>
</evidence>
<dbReference type="KEGG" id="harc:HARCEL1_02955"/>
<name>A0A2R4WZ07_9EURY</name>